<reference evidence="1" key="1">
    <citation type="journal article" date="2021" name="New Phytol.">
        <title>Evolutionary innovations through gain and loss of genes in the ectomycorrhizal Boletales.</title>
        <authorList>
            <person name="Wu G."/>
            <person name="Miyauchi S."/>
            <person name="Morin E."/>
            <person name="Kuo A."/>
            <person name="Drula E."/>
            <person name="Varga T."/>
            <person name="Kohler A."/>
            <person name="Feng B."/>
            <person name="Cao Y."/>
            <person name="Lipzen A."/>
            <person name="Daum C."/>
            <person name="Hundley H."/>
            <person name="Pangilinan J."/>
            <person name="Johnson J."/>
            <person name="Barry K."/>
            <person name="LaButti K."/>
            <person name="Ng V."/>
            <person name="Ahrendt S."/>
            <person name="Min B."/>
            <person name="Choi I.G."/>
            <person name="Park H."/>
            <person name="Plett J.M."/>
            <person name="Magnuson J."/>
            <person name="Spatafora J.W."/>
            <person name="Nagy L.G."/>
            <person name="Henrissat B."/>
            <person name="Grigoriev I.V."/>
            <person name="Yang Z.L."/>
            <person name="Xu J."/>
            <person name="Martin F.M."/>
        </authorList>
    </citation>
    <scope>NUCLEOTIDE SEQUENCE</scope>
    <source>
        <strain evidence="1">ATCC 28755</strain>
    </source>
</reference>
<keyword evidence="2" id="KW-1185">Reference proteome</keyword>
<organism evidence="1 2">
    <name type="scientific">Hygrophoropsis aurantiaca</name>
    <dbReference type="NCBI Taxonomy" id="72124"/>
    <lineage>
        <taxon>Eukaryota</taxon>
        <taxon>Fungi</taxon>
        <taxon>Dikarya</taxon>
        <taxon>Basidiomycota</taxon>
        <taxon>Agaricomycotina</taxon>
        <taxon>Agaricomycetes</taxon>
        <taxon>Agaricomycetidae</taxon>
        <taxon>Boletales</taxon>
        <taxon>Coniophorineae</taxon>
        <taxon>Hygrophoropsidaceae</taxon>
        <taxon>Hygrophoropsis</taxon>
    </lineage>
</organism>
<dbReference type="EMBL" id="MU267605">
    <property type="protein sequence ID" value="KAH7915089.1"/>
    <property type="molecule type" value="Genomic_DNA"/>
</dbReference>
<gene>
    <name evidence="1" type="ORF">BJ138DRAFT_1110030</name>
</gene>
<comment type="caution">
    <text evidence="1">The sequence shown here is derived from an EMBL/GenBank/DDBJ whole genome shotgun (WGS) entry which is preliminary data.</text>
</comment>
<evidence type="ECO:0000313" key="2">
    <source>
        <dbReference type="Proteomes" id="UP000790377"/>
    </source>
</evidence>
<accession>A0ACB8APJ1</accession>
<name>A0ACB8APJ1_9AGAM</name>
<proteinExistence type="predicted"/>
<protein>
    <submittedName>
        <fullName evidence="1">Uncharacterized protein</fullName>
    </submittedName>
</protein>
<sequence>MVVFEDLPFDVLCKVINYLSITNILHLRQVSKHLQQVTLDRSIWSHAYRTSSLVRPQGPFPWQSAAALESILVRSARLTRNWPPNPDAAPVRARKINVNGRPEASQLLCGRWLLMLIGRKQILCYDLDRTDPSTVDGQEPFSILYTHEAEGSLVQSFQCVTPIASVEDTKNPCIFLTIEVRQKEDPGHIVSPTLYKLNLAEGTLVMLHQADIRSTPISLIIGPMFLAMYKYQCTTTKDALFVDAETFQRYQFPEQAFLDAETQLKQAVGENYRFNHQHILTTSTHVLLIRYYGRQSPIKSSAGMLIQAYEIPSRQELVLPPAAALQPACTTLQLSHATLFADMISFTDRDSPVAPRYPFLELLRDSTLDNITGTTHITLTSNTLHYVCVIPLRLDPRPDNGIGSITFEPSKNTIRFVNVQFQPSYNGHTRAVKVEYSNPSPRKHLFALEIDDEDLAATQTPHKVPHFRDLPMDITERVEAYDMYRGRIILRRLDAPDTLRVLDFL</sequence>
<dbReference type="Proteomes" id="UP000790377">
    <property type="component" value="Unassembled WGS sequence"/>
</dbReference>
<evidence type="ECO:0000313" key="1">
    <source>
        <dbReference type="EMBL" id="KAH7915089.1"/>
    </source>
</evidence>